<accession>A0A5N6PU72</accession>
<evidence type="ECO:0000256" key="2">
    <source>
        <dbReference type="ARBA" id="ARBA00023015"/>
    </source>
</evidence>
<keyword evidence="2" id="KW-0805">Transcription regulation</keyword>
<evidence type="ECO:0000256" key="4">
    <source>
        <dbReference type="ARBA" id="ARBA00023163"/>
    </source>
</evidence>
<dbReference type="GO" id="GO:0003700">
    <property type="term" value="F:DNA-binding transcription factor activity"/>
    <property type="evidence" value="ECO:0007669"/>
    <property type="project" value="InterPro"/>
</dbReference>
<dbReference type="Pfam" id="PF22754">
    <property type="entry name" value="bHLH-TF_ACT-like_plant"/>
    <property type="match status" value="1"/>
</dbReference>
<keyword evidence="8" id="KW-1185">Reference proteome</keyword>
<gene>
    <name evidence="7" type="ORF">E3N88_07365</name>
</gene>
<evidence type="ECO:0000313" key="8">
    <source>
        <dbReference type="Proteomes" id="UP000326396"/>
    </source>
</evidence>
<dbReference type="SMART" id="SM00353">
    <property type="entry name" value="HLH"/>
    <property type="match status" value="1"/>
</dbReference>
<dbReference type="Pfam" id="PF00010">
    <property type="entry name" value="HLH"/>
    <property type="match status" value="1"/>
</dbReference>
<evidence type="ECO:0000256" key="1">
    <source>
        <dbReference type="ARBA" id="ARBA00004123"/>
    </source>
</evidence>
<keyword evidence="4" id="KW-0804">Transcription</keyword>
<dbReference type="GO" id="GO:0045893">
    <property type="term" value="P:positive regulation of DNA-templated transcription"/>
    <property type="evidence" value="ECO:0007669"/>
    <property type="project" value="TreeGrafter"/>
</dbReference>
<sequence length="291" mass="32140">MADFFHSCVGQFGDTNFSVLDVDLGCVYKQYTTKMSNCSGGLQDVVEARTRKRLKLSAMADCGGESDEQQKVSHITVERNRRKQMNEHLSVLRSLMPCFYAKRGDQASIIGGVIDYITELQQVLRSLEAKKKRKVYSELTLSPRSLVSSPRKPPLSPRLSLPISPRTPLRASSYRPMVHPFIAPSLDNSPVGCLTSSDGTSSELVANSKPPIAEVEVKFVGGNLVVKTCSNRIRGQTTKVIHLLENLSLEVLQTNISVVDEVMVNSFTIKIGVECHLSAEELAQHIQQAFC</sequence>
<feature type="domain" description="BHLH" evidence="6">
    <location>
        <begin position="69"/>
        <end position="120"/>
    </location>
</feature>
<dbReference type="EMBL" id="SZYD01000003">
    <property type="protein sequence ID" value="KAD6796469.1"/>
    <property type="molecule type" value="Genomic_DNA"/>
</dbReference>
<dbReference type="CDD" id="cd11448">
    <property type="entry name" value="bHLH_AtFAMA_like"/>
    <property type="match status" value="1"/>
</dbReference>
<comment type="subcellular location">
    <subcellularLocation>
        <location evidence="1">Nucleus</location>
    </subcellularLocation>
</comment>
<dbReference type="PANTHER" id="PTHR46684:SF12">
    <property type="entry name" value="MYC-TYPE, BASIC HELIX-LOOP-HELIX (BHLH) DOMAIN-CONTAINING PROTEIN-RELATED"/>
    <property type="match status" value="1"/>
</dbReference>
<dbReference type="Gene3D" id="4.10.280.10">
    <property type="entry name" value="Helix-loop-helix DNA-binding domain"/>
    <property type="match status" value="1"/>
</dbReference>
<dbReference type="InterPro" id="IPR036638">
    <property type="entry name" value="HLH_DNA-bd_sf"/>
</dbReference>
<dbReference type="OrthoDB" id="675169at2759"/>
<evidence type="ECO:0000256" key="3">
    <source>
        <dbReference type="ARBA" id="ARBA00023125"/>
    </source>
</evidence>
<dbReference type="Proteomes" id="UP000326396">
    <property type="component" value="Linkage Group LG11"/>
</dbReference>
<dbReference type="GO" id="GO:0003677">
    <property type="term" value="F:DNA binding"/>
    <property type="evidence" value="ECO:0007669"/>
    <property type="project" value="UniProtKB-KW"/>
</dbReference>
<proteinExistence type="predicted"/>
<dbReference type="InterPro" id="IPR044283">
    <property type="entry name" value="FAMA/SPEECHLESS/MUTE-like"/>
</dbReference>
<dbReference type="FunFam" id="4.10.280.10:FF:000061">
    <property type="entry name" value="Transcription factor SPEECHLESS"/>
    <property type="match status" value="1"/>
</dbReference>
<keyword evidence="3" id="KW-0238">DNA-binding</keyword>
<dbReference type="PANTHER" id="PTHR46684">
    <property type="entry name" value="TRANSCRIPTION FACTOR FAMA"/>
    <property type="match status" value="1"/>
</dbReference>
<dbReference type="PROSITE" id="PS50888">
    <property type="entry name" value="BHLH"/>
    <property type="match status" value="1"/>
</dbReference>
<evidence type="ECO:0000259" key="6">
    <source>
        <dbReference type="PROSITE" id="PS50888"/>
    </source>
</evidence>
<organism evidence="7 8">
    <name type="scientific">Mikania micrantha</name>
    <name type="common">bitter vine</name>
    <dbReference type="NCBI Taxonomy" id="192012"/>
    <lineage>
        <taxon>Eukaryota</taxon>
        <taxon>Viridiplantae</taxon>
        <taxon>Streptophyta</taxon>
        <taxon>Embryophyta</taxon>
        <taxon>Tracheophyta</taxon>
        <taxon>Spermatophyta</taxon>
        <taxon>Magnoliopsida</taxon>
        <taxon>eudicotyledons</taxon>
        <taxon>Gunneridae</taxon>
        <taxon>Pentapetalae</taxon>
        <taxon>asterids</taxon>
        <taxon>campanulids</taxon>
        <taxon>Asterales</taxon>
        <taxon>Asteraceae</taxon>
        <taxon>Asteroideae</taxon>
        <taxon>Heliantheae alliance</taxon>
        <taxon>Eupatorieae</taxon>
        <taxon>Mikania</taxon>
    </lineage>
</organism>
<dbReference type="SUPFAM" id="SSF47459">
    <property type="entry name" value="HLH, helix-loop-helix DNA-binding domain"/>
    <property type="match status" value="1"/>
</dbReference>
<dbReference type="GO" id="GO:0046983">
    <property type="term" value="F:protein dimerization activity"/>
    <property type="evidence" value="ECO:0007669"/>
    <property type="project" value="InterPro"/>
</dbReference>
<evidence type="ECO:0000313" key="7">
    <source>
        <dbReference type="EMBL" id="KAD6796469.1"/>
    </source>
</evidence>
<dbReference type="InterPro" id="IPR011598">
    <property type="entry name" value="bHLH_dom"/>
</dbReference>
<protein>
    <recommendedName>
        <fullName evidence="6">BHLH domain-containing protein</fullName>
    </recommendedName>
</protein>
<dbReference type="GO" id="GO:0010052">
    <property type="term" value="P:guard cell differentiation"/>
    <property type="evidence" value="ECO:0007669"/>
    <property type="project" value="InterPro"/>
</dbReference>
<dbReference type="GO" id="GO:0005634">
    <property type="term" value="C:nucleus"/>
    <property type="evidence" value="ECO:0007669"/>
    <property type="project" value="UniProtKB-SubCell"/>
</dbReference>
<keyword evidence="5" id="KW-0539">Nucleus</keyword>
<evidence type="ECO:0000256" key="5">
    <source>
        <dbReference type="ARBA" id="ARBA00023242"/>
    </source>
</evidence>
<name>A0A5N6PU72_9ASTR</name>
<dbReference type="InterPro" id="IPR054502">
    <property type="entry name" value="bHLH-TF_ACT-like_plant"/>
</dbReference>
<dbReference type="AlphaFoldDB" id="A0A5N6PU72"/>
<reference evidence="7 8" key="1">
    <citation type="submission" date="2019-05" db="EMBL/GenBank/DDBJ databases">
        <title>Mikania micrantha, genome provides insights into the molecular mechanism of rapid growth.</title>
        <authorList>
            <person name="Liu B."/>
        </authorList>
    </citation>
    <scope>NUCLEOTIDE SEQUENCE [LARGE SCALE GENOMIC DNA]</scope>
    <source>
        <strain evidence="7">NLD-2019</strain>
        <tissue evidence="7">Leaf</tissue>
    </source>
</reference>
<comment type="caution">
    <text evidence="7">The sequence shown here is derived from an EMBL/GenBank/DDBJ whole genome shotgun (WGS) entry which is preliminary data.</text>
</comment>